<dbReference type="GO" id="GO:0015627">
    <property type="term" value="C:type II protein secretion system complex"/>
    <property type="evidence" value="ECO:0007669"/>
    <property type="project" value="InterPro"/>
</dbReference>
<evidence type="ECO:0000256" key="7">
    <source>
        <dbReference type="ARBA" id="ARBA00022989"/>
    </source>
</evidence>
<dbReference type="InterPro" id="IPR045584">
    <property type="entry name" value="Pilin-like"/>
</dbReference>
<proteinExistence type="inferred from homology"/>
<gene>
    <name evidence="13" type="ORF">CAL65_08400</name>
</gene>
<evidence type="ECO:0000256" key="9">
    <source>
        <dbReference type="ARBA" id="ARBA00025772"/>
    </source>
</evidence>
<dbReference type="GO" id="GO:0015628">
    <property type="term" value="P:protein secretion by the type II secretion system"/>
    <property type="evidence" value="ECO:0007669"/>
    <property type="project" value="InterPro"/>
</dbReference>
<evidence type="ECO:0000259" key="12">
    <source>
        <dbReference type="Pfam" id="PF12019"/>
    </source>
</evidence>
<feature type="domain" description="General secretion pathway GspH" evidence="12">
    <location>
        <begin position="47"/>
        <end position="173"/>
    </location>
</feature>
<protein>
    <recommendedName>
        <fullName evidence="2">Type II secretion system protein H</fullName>
    </recommendedName>
    <alternativeName>
        <fullName evidence="10">General secretion pathway protein H</fullName>
    </alternativeName>
</protein>
<evidence type="ECO:0000256" key="5">
    <source>
        <dbReference type="ARBA" id="ARBA00022519"/>
    </source>
</evidence>
<evidence type="ECO:0000256" key="6">
    <source>
        <dbReference type="ARBA" id="ARBA00022692"/>
    </source>
</evidence>
<organism evidence="13 14">
    <name type="scientific">Alkalilimnicola ehrlichii</name>
    <dbReference type="NCBI Taxonomy" id="351052"/>
    <lineage>
        <taxon>Bacteria</taxon>
        <taxon>Pseudomonadati</taxon>
        <taxon>Pseudomonadota</taxon>
        <taxon>Gammaproteobacteria</taxon>
        <taxon>Chromatiales</taxon>
        <taxon>Ectothiorhodospiraceae</taxon>
        <taxon>Alkalilimnicola</taxon>
    </lineage>
</organism>
<keyword evidence="6 11" id="KW-0812">Transmembrane</keyword>
<dbReference type="NCBIfam" id="TIGR02532">
    <property type="entry name" value="IV_pilin_GFxxxE"/>
    <property type="match status" value="1"/>
</dbReference>
<dbReference type="Proteomes" id="UP000256763">
    <property type="component" value="Unassembled WGS sequence"/>
</dbReference>
<dbReference type="GO" id="GO:0005886">
    <property type="term" value="C:plasma membrane"/>
    <property type="evidence" value="ECO:0007669"/>
    <property type="project" value="UniProtKB-SubCell"/>
</dbReference>
<comment type="subcellular location">
    <subcellularLocation>
        <location evidence="1">Cell inner membrane</location>
        <topology evidence="1">Single-pass membrane protein</topology>
    </subcellularLocation>
</comment>
<comment type="caution">
    <text evidence="13">The sequence shown here is derived from an EMBL/GenBank/DDBJ whole genome shotgun (WGS) entry which is preliminary data.</text>
</comment>
<evidence type="ECO:0000256" key="2">
    <source>
        <dbReference type="ARBA" id="ARBA00021549"/>
    </source>
</evidence>
<evidence type="ECO:0000256" key="8">
    <source>
        <dbReference type="ARBA" id="ARBA00023136"/>
    </source>
</evidence>
<evidence type="ECO:0000256" key="10">
    <source>
        <dbReference type="ARBA" id="ARBA00030775"/>
    </source>
</evidence>
<reference evidence="14" key="1">
    <citation type="submission" date="2017-05" db="EMBL/GenBank/DDBJ databases">
        <authorList>
            <person name="Sharma S."/>
            <person name="Sidhu C."/>
            <person name="Pinnaka A.K."/>
        </authorList>
    </citation>
    <scope>NUCLEOTIDE SEQUENCE [LARGE SCALE GENOMIC DNA]</scope>
    <source>
        <strain evidence="14">AK93</strain>
    </source>
</reference>
<keyword evidence="3" id="KW-1003">Cell membrane</keyword>
<evidence type="ECO:0000256" key="11">
    <source>
        <dbReference type="SAM" id="Phobius"/>
    </source>
</evidence>
<dbReference type="EMBL" id="NFZW01000006">
    <property type="protein sequence ID" value="RFA37962.1"/>
    <property type="molecule type" value="Genomic_DNA"/>
</dbReference>
<evidence type="ECO:0000313" key="14">
    <source>
        <dbReference type="Proteomes" id="UP000256763"/>
    </source>
</evidence>
<name>A0A3E0WYA5_9GAMM</name>
<dbReference type="Pfam" id="PF07963">
    <property type="entry name" value="N_methyl"/>
    <property type="match status" value="1"/>
</dbReference>
<evidence type="ECO:0000256" key="3">
    <source>
        <dbReference type="ARBA" id="ARBA00022475"/>
    </source>
</evidence>
<dbReference type="PROSITE" id="PS00409">
    <property type="entry name" value="PROKAR_NTER_METHYL"/>
    <property type="match status" value="1"/>
</dbReference>
<sequence length="191" mass="20073">MTRISDQQGVTLIEVMTALVVLAILLSTAVPALGRLRADNQLVAVLNLFSGSMQLARSQAVTRSVRTVLCPSDNGSACADVPYWELGWIGFEDPSGSGDCGAPLGADRCDDGGRLFLVQSALDNSVTLRANSHLRKAVVFDPQGFARGAAATFTVCDNRGIDAARGVVISMTGRVRPHGGKSDTAVLRCPD</sequence>
<evidence type="ECO:0000256" key="4">
    <source>
        <dbReference type="ARBA" id="ARBA00022481"/>
    </source>
</evidence>
<dbReference type="Pfam" id="PF12019">
    <property type="entry name" value="GspH"/>
    <property type="match status" value="1"/>
</dbReference>
<dbReference type="InterPro" id="IPR022346">
    <property type="entry name" value="T2SS_GspH"/>
</dbReference>
<dbReference type="RefSeq" id="WP_116347694.1">
    <property type="nucleotide sequence ID" value="NZ_NFZW01000006.1"/>
</dbReference>
<accession>A0A3E0WYA5</accession>
<keyword evidence="8 11" id="KW-0472">Membrane</keyword>
<dbReference type="SUPFAM" id="SSF54523">
    <property type="entry name" value="Pili subunits"/>
    <property type="match status" value="1"/>
</dbReference>
<evidence type="ECO:0000256" key="1">
    <source>
        <dbReference type="ARBA" id="ARBA00004377"/>
    </source>
</evidence>
<keyword evidence="7 11" id="KW-1133">Transmembrane helix</keyword>
<feature type="transmembrane region" description="Helical" evidence="11">
    <location>
        <begin position="12"/>
        <end position="33"/>
    </location>
</feature>
<dbReference type="InterPro" id="IPR012902">
    <property type="entry name" value="N_methyl_site"/>
</dbReference>
<evidence type="ECO:0000313" key="13">
    <source>
        <dbReference type="EMBL" id="RFA37962.1"/>
    </source>
</evidence>
<keyword evidence="14" id="KW-1185">Reference proteome</keyword>
<keyword evidence="5" id="KW-0997">Cell inner membrane</keyword>
<dbReference type="Gene3D" id="3.55.40.10">
    <property type="entry name" value="minor pseudopilin epsh domain"/>
    <property type="match status" value="1"/>
</dbReference>
<dbReference type="AlphaFoldDB" id="A0A3E0WYA5"/>
<comment type="similarity">
    <text evidence="9">Belongs to the GSP H family.</text>
</comment>
<keyword evidence="4" id="KW-0488">Methylation</keyword>